<dbReference type="RefSeq" id="WP_058380795.1">
    <property type="nucleotide sequence ID" value="NZ_CP013659.2"/>
</dbReference>
<feature type="transmembrane region" description="Helical" evidence="1">
    <location>
        <begin position="85"/>
        <end position="104"/>
    </location>
</feature>
<evidence type="ECO:0000313" key="3">
    <source>
        <dbReference type="Proteomes" id="UP000067683"/>
    </source>
</evidence>
<dbReference type="EMBL" id="CP013659">
    <property type="protein sequence ID" value="ALS74087.1"/>
    <property type="molecule type" value="Genomic_DNA"/>
</dbReference>
<keyword evidence="1" id="KW-0472">Membrane</keyword>
<reference evidence="2" key="1">
    <citation type="submission" date="2016-01" db="EMBL/GenBank/DDBJ databases">
        <title>Complete genome of Planococcus rifietoensis type strain M8.</title>
        <authorList>
            <person name="See-Too W.S."/>
        </authorList>
    </citation>
    <scope>NUCLEOTIDE SEQUENCE [LARGE SCALE GENOMIC DNA]</scope>
    <source>
        <strain evidence="2">M8</strain>
    </source>
</reference>
<dbReference type="KEGG" id="prt:AUC31_01930"/>
<dbReference type="OrthoDB" id="2080990at2"/>
<feature type="transmembrane region" description="Helical" evidence="1">
    <location>
        <begin position="116"/>
        <end position="137"/>
    </location>
</feature>
<keyword evidence="1" id="KW-1133">Transmembrane helix</keyword>
<sequence>MLIEIIIVLLVVSCSLFIHEMGHAIATVTVSKNSKAEVFLGSSSKAKKLRLSFGRITCYLTVAISGFCEYSIPKESPPFTYKQKLVFYLGGPIASLLCFVTLFIASHFVSGIAGNIIINSAGANFFLFITSLIPWTYPRFLGGLPSDGLQILNLVKANRKQREFST</sequence>
<evidence type="ECO:0000313" key="2">
    <source>
        <dbReference type="EMBL" id="ALS74087.1"/>
    </source>
</evidence>
<feature type="transmembrane region" description="Helical" evidence="1">
    <location>
        <begin position="6"/>
        <end position="31"/>
    </location>
</feature>
<proteinExistence type="predicted"/>
<evidence type="ECO:0008006" key="4">
    <source>
        <dbReference type="Google" id="ProtNLM"/>
    </source>
</evidence>
<keyword evidence="3" id="KW-1185">Reference proteome</keyword>
<accession>A0A0U2P8I7</accession>
<keyword evidence="1" id="KW-0812">Transmembrane</keyword>
<dbReference type="Proteomes" id="UP000067683">
    <property type="component" value="Chromosome"/>
</dbReference>
<evidence type="ECO:0000256" key="1">
    <source>
        <dbReference type="SAM" id="Phobius"/>
    </source>
</evidence>
<protein>
    <recommendedName>
        <fullName evidence="4">Peptidase M50 domain-containing protein</fullName>
    </recommendedName>
</protein>
<gene>
    <name evidence="2" type="ORF">AUC31_01930</name>
</gene>
<organism evidence="2 3">
    <name type="scientific">Planococcus rifietoensis</name>
    <dbReference type="NCBI Taxonomy" id="200991"/>
    <lineage>
        <taxon>Bacteria</taxon>
        <taxon>Bacillati</taxon>
        <taxon>Bacillota</taxon>
        <taxon>Bacilli</taxon>
        <taxon>Bacillales</taxon>
        <taxon>Caryophanaceae</taxon>
        <taxon>Planococcus</taxon>
    </lineage>
</organism>
<dbReference type="AlphaFoldDB" id="A0A0U2P8I7"/>
<name>A0A0U2P8I7_9BACL</name>